<dbReference type="STRING" id="1035.BN961_02439"/>
<proteinExistence type="predicted"/>
<comment type="caution">
    <text evidence="2">The sequence shown here is derived from an EMBL/GenBank/DDBJ whole genome shotgun (WGS) entry which is preliminary data.</text>
</comment>
<dbReference type="AlphaFoldDB" id="A0A090N7Q6"/>
<reference evidence="2 3" key="1">
    <citation type="journal article" date="2014" name="Genome Announc.">
        <title>Genome Sequence of Afipia felis Strain 76713, Isolated in Hospital Water Using an Amoeba Co-Culture Procedure.</title>
        <authorList>
            <person name="Benamar S."/>
            <person name="La Scola B."/>
            <person name="Croce O."/>
        </authorList>
    </citation>
    <scope>NUCLEOTIDE SEQUENCE [LARGE SCALE GENOMIC DNA]</scope>
    <source>
        <strain evidence="2 3">76713</strain>
    </source>
</reference>
<evidence type="ECO:0000313" key="2">
    <source>
        <dbReference type="EMBL" id="CEG09018.1"/>
    </source>
</evidence>
<dbReference type="OrthoDB" id="8240151at2"/>
<protein>
    <submittedName>
        <fullName evidence="2">Uncharacterized protein</fullName>
    </submittedName>
</protein>
<keyword evidence="1" id="KW-1133">Transmembrane helix</keyword>
<sequence length="117" mass="13444">MVILGYIYRFASNFAFLALVYLTLNFLSKYSERSIIAFLVLVYSSMRIVSTIRQFMFFQKIERLENDAKAGSAEGSTRRQSAREVGRLRHEGELKSYIDLLFLTLIVLLCASKILTS</sequence>
<feature type="transmembrane region" description="Helical" evidence="1">
    <location>
        <begin position="6"/>
        <end position="24"/>
    </location>
</feature>
<feature type="transmembrane region" description="Helical" evidence="1">
    <location>
        <begin position="36"/>
        <end position="56"/>
    </location>
</feature>
<accession>A0A090N7Q6</accession>
<keyword evidence="3" id="KW-1185">Reference proteome</keyword>
<dbReference type="EMBL" id="CCAZ020000001">
    <property type="protein sequence ID" value="CEG09018.1"/>
    <property type="molecule type" value="Genomic_DNA"/>
</dbReference>
<dbReference type="RefSeq" id="WP_009340258.1">
    <property type="nucleotide sequence ID" value="NZ_CCAZ020000001.1"/>
</dbReference>
<gene>
    <name evidence="2" type="ORF">BN961_02439</name>
</gene>
<organism evidence="2 3">
    <name type="scientific">Afipia felis</name>
    <name type="common">Cat scratch disease bacillus</name>
    <dbReference type="NCBI Taxonomy" id="1035"/>
    <lineage>
        <taxon>Bacteria</taxon>
        <taxon>Pseudomonadati</taxon>
        <taxon>Pseudomonadota</taxon>
        <taxon>Alphaproteobacteria</taxon>
        <taxon>Hyphomicrobiales</taxon>
        <taxon>Nitrobacteraceae</taxon>
        <taxon>Afipia</taxon>
    </lineage>
</organism>
<keyword evidence="1" id="KW-0472">Membrane</keyword>
<keyword evidence="1" id="KW-0812">Transmembrane</keyword>
<evidence type="ECO:0000256" key="1">
    <source>
        <dbReference type="SAM" id="Phobius"/>
    </source>
</evidence>
<name>A0A090N7Q6_AFIFE</name>
<evidence type="ECO:0000313" key="3">
    <source>
        <dbReference type="Proteomes" id="UP000035762"/>
    </source>
</evidence>
<dbReference type="Proteomes" id="UP000035762">
    <property type="component" value="Unassembled WGS sequence"/>
</dbReference>